<keyword evidence="1" id="KW-0732">Signal</keyword>
<dbReference type="Proteomes" id="UP000001660">
    <property type="component" value="Chromosome"/>
</dbReference>
<organism evidence="2 3">
    <name type="scientific">Nitrospira defluvii</name>
    <dbReference type="NCBI Taxonomy" id="330214"/>
    <lineage>
        <taxon>Bacteria</taxon>
        <taxon>Pseudomonadati</taxon>
        <taxon>Nitrospirota</taxon>
        <taxon>Nitrospiria</taxon>
        <taxon>Nitrospirales</taxon>
        <taxon>Nitrospiraceae</taxon>
        <taxon>Nitrospira</taxon>
    </lineage>
</organism>
<dbReference type="Gene3D" id="1.25.40.10">
    <property type="entry name" value="Tetratricopeptide repeat domain"/>
    <property type="match status" value="1"/>
</dbReference>
<protein>
    <submittedName>
        <fullName evidence="2">Uncharacterized protein</fullName>
    </submittedName>
</protein>
<dbReference type="KEGG" id="nde:NIDE3749"/>
<evidence type="ECO:0000313" key="2">
    <source>
        <dbReference type="EMBL" id="CBK43426.1"/>
    </source>
</evidence>
<proteinExistence type="predicted"/>
<sequence>MPSFTQSVLIGVLGLILFAFGTAMATESPQPAPIALVEQPWAVSLDMTGFHVQIDGVKPDGRRYVFATNSAASMHLSVTLEAVSGQATEQGCLAHLERIARTSPEQPRQNITRYEIRQVPVLEYLLAEGNGTQIDRLHLFACVRKDTVYADIHVAKTGFTTGDESRLREVLQSLDIVPAPLAGSLDHFRAGSAPYLQGRFRHAIAHYEQAIALERAHSTLDKAVWRLLVHNLGVAYGMTGDLTRAKATLDYGLSQDPANSLFHYHLARTYAGMNDREKAMQSLHAAFRHDRQRKGGDRIPDPRQDVSFRRFMLDPTFRDLAESLMQPAI</sequence>
<dbReference type="Pfam" id="PF14559">
    <property type="entry name" value="TPR_19"/>
    <property type="match status" value="1"/>
</dbReference>
<dbReference type="InterPro" id="IPR019734">
    <property type="entry name" value="TPR_rpt"/>
</dbReference>
<dbReference type="InterPro" id="IPR011990">
    <property type="entry name" value="TPR-like_helical_dom_sf"/>
</dbReference>
<dbReference type="SMART" id="SM00028">
    <property type="entry name" value="TPR"/>
    <property type="match status" value="3"/>
</dbReference>
<reference evidence="2 3" key="1">
    <citation type="journal article" date="2010" name="Proc. Natl. Acad. Sci. U.S.A.">
        <title>A Nitrospira metagenome illuminates the physiology and evolution of globally important nitrite-oxidizing bacteria.</title>
        <authorList>
            <person name="Lucker S."/>
            <person name="Wagner M."/>
            <person name="Maixner F."/>
            <person name="Pelletier E."/>
            <person name="Koch H."/>
            <person name="Vacherie B."/>
            <person name="Rattei T."/>
            <person name="Sinninghe Damste J."/>
            <person name="Spieck E."/>
            <person name="Le Paslier D."/>
            <person name="Daims H."/>
        </authorList>
    </citation>
    <scope>NUCLEOTIDE SEQUENCE [LARGE SCALE GENOMIC DNA]</scope>
</reference>
<dbReference type="OrthoDB" id="9803454at2"/>
<gene>
    <name evidence="2" type="ORF">NIDE3749</name>
</gene>
<dbReference type="STRING" id="330214.NIDE3749"/>
<name>D8P7T0_9BACT</name>
<accession>D8P7T0</accession>
<evidence type="ECO:0000313" key="3">
    <source>
        <dbReference type="Proteomes" id="UP000001660"/>
    </source>
</evidence>
<dbReference type="EMBL" id="FP929003">
    <property type="protein sequence ID" value="CBK43426.1"/>
    <property type="molecule type" value="Genomic_DNA"/>
</dbReference>
<feature type="chain" id="PRO_5003119792" evidence="1">
    <location>
        <begin position="26"/>
        <end position="329"/>
    </location>
</feature>
<dbReference type="SUPFAM" id="SSF48452">
    <property type="entry name" value="TPR-like"/>
    <property type="match status" value="1"/>
</dbReference>
<feature type="signal peptide" evidence="1">
    <location>
        <begin position="1"/>
        <end position="25"/>
    </location>
</feature>
<evidence type="ECO:0000256" key="1">
    <source>
        <dbReference type="SAM" id="SignalP"/>
    </source>
</evidence>
<keyword evidence="3" id="KW-1185">Reference proteome</keyword>
<dbReference type="eggNOG" id="COG0457">
    <property type="taxonomic scope" value="Bacteria"/>
</dbReference>
<dbReference type="AlphaFoldDB" id="D8P7T0"/>
<dbReference type="HOGENOM" id="CLU_843814_0_0_0"/>